<organism evidence="1 2">
    <name type="scientific">Hypsibius exemplaris</name>
    <name type="common">Freshwater tardigrade</name>
    <dbReference type="NCBI Taxonomy" id="2072580"/>
    <lineage>
        <taxon>Eukaryota</taxon>
        <taxon>Metazoa</taxon>
        <taxon>Ecdysozoa</taxon>
        <taxon>Tardigrada</taxon>
        <taxon>Eutardigrada</taxon>
        <taxon>Parachela</taxon>
        <taxon>Hypsibioidea</taxon>
        <taxon>Hypsibiidae</taxon>
        <taxon>Hypsibius</taxon>
    </lineage>
</organism>
<keyword evidence="2" id="KW-1185">Reference proteome</keyword>
<reference evidence="2" key="1">
    <citation type="submission" date="2017-01" db="EMBL/GenBank/DDBJ databases">
        <title>Comparative genomics of anhydrobiosis in the tardigrade Hypsibius dujardini.</title>
        <authorList>
            <person name="Yoshida Y."/>
            <person name="Koutsovoulos G."/>
            <person name="Laetsch D."/>
            <person name="Stevens L."/>
            <person name="Kumar S."/>
            <person name="Horikawa D."/>
            <person name="Ishino K."/>
            <person name="Komine S."/>
            <person name="Tomita M."/>
            <person name="Blaxter M."/>
            <person name="Arakawa K."/>
        </authorList>
    </citation>
    <scope>NUCLEOTIDE SEQUENCE [LARGE SCALE GENOMIC DNA]</scope>
    <source>
        <strain evidence="2">Z151</strain>
    </source>
</reference>
<dbReference type="AlphaFoldDB" id="A0A1W0WJG2"/>
<gene>
    <name evidence="1" type="ORF">BV898_10497</name>
</gene>
<sequence length="162" mass="17937">MVMVTSPIVATIVILNVHVGFESALPTKFIIPPLVSNLFAVPKSSNSSHAAVGSPSLHQASTETPVCRTTTPVFLSSPSHRNKGGLYYHKVNQNQIELQQFRTRSRAADRRPLLTTTTATRPDVLDFEERRYQVFRRTDIRKVVDGSTSSPTILKRPPTLGL</sequence>
<name>A0A1W0WJG2_HYPEX</name>
<dbReference type="Proteomes" id="UP000192578">
    <property type="component" value="Unassembled WGS sequence"/>
</dbReference>
<comment type="caution">
    <text evidence="1">The sequence shown here is derived from an EMBL/GenBank/DDBJ whole genome shotgun (WGS) entry which is preliminary data.</text>
</comment>
<accession>A0A1W0WJG2</accession>
<dbReference type="EMBL" id="MTYJ01000091">
    <property type="protein sequence ID" value="OQV15263.1"/>
    <property type="molecule type" value="Genomic_DNA"/>
</dbReference>
<proteinExistence type="predicted"/>
<protein>
    <submittedName>
        <fullName evidence="1">Uncharacterized protein</fullName>
    </submittedName>
</protein>
<evidence type="ECO:0000313" key="2">
    <source>
        <dbReference type="Proteomes" id="UP000192578"/>
    </source>
</evidence>
<evidence type="ECO:0000313" key="1">
    <source>
        <dbReference type="EMBL" id="OQV15263.1"/>
    </source>
</evidence>